<dbReference type="InterPro" id="IPR025668">
    <property type="entry name" value="Tnp_DDE_dom"/>
</dbReference>
<dbReference type="NCBIfam" id="NF033551">
    <property type="entry name" value="transpos_IS1182"/>
    <property type="match status" value="1"/>
</dbReference>
<accession>I7ARL7</accession>
<organism evidence="4">
    <name type="scientific">uncultured bacterium scaffold00056</name>
    <dbReference type="NCBI Taxonomy" id="1132475"/>
    <lineage>
        <taxon>Bacteria</taxon>
        <taxon>environmental samples</taxon>
    </lineage>
</organism>
<evidence type="ECO:0000313" key="4">
    <source>
        <dbReference type="EMBL" id="AFN84587.1"/>
    </source>
</evidence>
<proteinExistence type="predicted"/>
<dbReference type="Pfam" id="PF13751">
    <property type="entry name" value="DDE_Tnp_1_6"/>
    <property type="match status" value="1"/>
</dbReference>
<feature type="domain" description="Transposase DDE" evidence="3">
    <location>
        <begin position="324"/>
        <end position="443"/>
    </location>
</feature>
<dbReference type="PANTHER" id="PTHR33408">
    <property type="entry name" value="TRANSPOSASE"/>
    <property type="match status" value="1"/>
</dbReference>
<dbReference type="AlphaFoldDB" id="I7ARL7"/>
<reference evidence="4" key="2">
    <citation type="journal article" date="2012" name="BMC Genomics">
        <title>Metagenomic analysis reveals a functional signature for biomass degradation by cecal microbiota in the leaf-eating flying squirrel (Petaurista alborufus lena).</title>
        <authorList>
            <person name="Lu H.P."/>
            <person name="Wang Y.B."/>
            <person name="Huang S.W."/>
            <person name="Lin C.Y."/>
            <person name="Wu M."/>
            <person name="Hsieh C.H."/>
            <person name="Yu H.T."/>
        </authorList>
    </citation>
    <scope>NUCLEOTIDE SEQUENCE</scope>
</reference>
<feature type="region of interest" description="Disordered" evidence="1">
    <location>
        <begin position="181"/>
        <end position="215"/>
    </location>
</feature>
<dbReference type="EMBL" id="JQ335997">
    <property type="protein sequence ID" value="AFN84587.1"/>
    <property type="molecule type" value="Genomic_DNA"/>
</dbReference>
<name>I7ARL7_9BACT</name>
<dbReference type="Pfam" id="PF05598">
    <property type="entry name" value="DUF772"/>
    <property type="match status" value="1"/>
</dbReference>
<protein>
    <submittedName>
        <fullName evidence="4">Transposase</fullName>
    </submittedName>
</protein>
<evidence type="ECO:0000259" key="3">
    <source>
        <dbReference type="Pfam" id="PF13751"/>
    </source>
</evidence>
<evidence type="ECO:0000256" key="1">
    <source>
        <dbReference type="SAM" id="MobiDB-lite"/>
    </source>
</evidence>
<dbReference type="InterPro" id="IPR008490">
    <property type="entry name" value="Transposase_InsH_N"/>
</dbReference>
<reference evidence="4" key="1">
    <citation type="submission" date="2011-12" db="EMBL/GenBank/DDBJ databases">
        <authorList>
            <person name="Lu H.-P."/>
            <person name="Wang Y.-B."/>
            <person name="Huang S.-W."/>
            <person name="Lin C.-Y."/>
            <person name="Wu M."/>
            <person name="Hsieh C.-H."/>
            <person name="Yu H.-T."/>
        </authorList>
    </citation>
    <scope>NUCLEOTIDE SEQUENCE</scope>
</reference>
<sequence>MENWRKDARREPVITDLDALVPRDHILRKIDKVMDYEWLYERLSPYYCHDTGRPGTDPVVLIKMVLIQHLFGIPSLRQTYQRIQDTLSYRWFLGYGLLDNIPHFATVSYAFCRRFPPELGEEIFEHILNKALNHRMVDPSVIFIDGTHIKASANKKKYQKQRAAEAARIYAQQLREEVNAEREALGKAPIEEDDDDDPEGGGTREKTVSTTDPDCGMFVKGEHERQFAYEAHTACDRHGMVLGVTVTAGNVHDSVAWDTVYDDVTRKFDVQFVTMDAGYKTPWIAKKVLEGGKIPILPYTRYKGKKDRYKPWDYEYDPVKDCYICPQGGTLRHTTTNKDGKRIYRSTPRSCKDCPCKHLCGANEKGQKSLTTHIWQEHLDLVEQLRKTELGKELYAQRKQTIERVFADAKEKHAMRYTHHRGLARVTSWVRLKYAAMNLKKLAVWSWNNSTFSRLSTACFSFYARIPILAC</sequence>
<dbReference type="InterPro" id="IPR047629">
    <property type="entry name" value="IS1182_transpos"/>
</dbReference>
<dbReference type="PANTHER" id="PTHR33408:SF2">
    <property type="entry name" value="TRANSPOSASE DDE DOMAIN-CONTAINING PROTEIN"/>
    <property type="match status" value="1"/>
</dbReference>
<feature type="domain" description="Transposase InsH N-terminal" evidence="2">
    <location>
        <begin position="16"/>
        <end position="109"/>
    </location>
</feature>
<evidence type="ECO:0000259" key="2">
    <source>
        <dbReference type="Pfam" id="PF05598"/>
    </source>
</evidence>